<dbReference type="SUPFAM" id="SSF142921">
    <property type="entry name" value="WGR domain-like"/>
    <property type="match status" value="1"/>
</dbReference>
<comment type="caution">
    <text evidence="2">The sequence shown here is derived from an EMBL/GenBank/DDBJ whole genome shotgun (WGS) entry which is preliminary data.</text>
</comment>
<dbReference type="InterPro" id="IPR049809">
    <property type="entry name" value="YehF/YfeS-like_WGR"/>
</dbReference>
<name>A0A926JDS2_9RHOB</name>
<keyword evidence="3" id="KW-1185">Reference proteome</keyword>
<accession>A0A926JDS2</accession>
<protein>
    <submittedName>
        <fullName evidence="2">WGR domain-containing protein</fullName>
    </submittedName>
</protein>
<dbReference type="InterPro" id="IPR036930">
    <property type="entry name" value="WGR_dom_sf"/>
</dbReference>
<dbReference type="Gene3D" id="2.20.140.10">
    <property type="entry name" value="WGR domain"/>
    <property type="match status" value="1"/>
</dbReference>
<dbReference type="EMBL" id="JACOQL010000008">
    <property type="protein sequence ID" value="MBC9248500.1"/>
    <property type="molecule type" value="Genomic_DNA"/>
</dbReference>
<dbReference type="Pfam" id="PF05406">
    <property type="entry name" value="WGR"/>
    <property type="match status" value="1"/>
</dbReference>
<evidence type="ECO:0000313" key="2">
    <source>
        <dbReference type="EMBL" id="MBC9248500.1"/>
    </source>
</evidence>
<evidence type="ECO:0000313" key="3">
    <source>
        <dbReference type="Proteomes" id="UP000608594"/>
    </source>
</evidence>
<dbReference type="InterPro" id="IPR008893">
    <property type="entry name" value="WGR_domain"/>
</dbReference>
<reference evidence="2" key="1">
    <citation type="submission" date="2020-08" db="EMBL/GenBank/DDBJ databases">
        <title>Paracoccus amoyensis sp. nov., isolated from the surface seawater at coast of Xiamen, Fujian.</title>
        <authorList>
            <person name="Lyu L."/>
        </authorList>
    </citation>
    <scope>NUCLEOTIDE SEQUENCE</scope>
    <source>
        <strain evidence="2">11-3</strain>
    </source>
</reference>
<dbReference type="CDD" id="cd07996">
    <property type="entry name" value="WGR_MMR_like"/>
    <property type="match status" value="1"/>
</dbReference>
<sequence length="106" mass="12011">MFLIFCGPICGPKGCEHAIRHLASRAPMLLTRIDPDSNMARFYRLEISPDLLGGVVLIRNWGRIGAAGQECRQWFDGPDDARQELQLWARRKQRRGYCVSGPVTLL</sequence>
<feature type="domain" description="WGR" evidence="1">
    <location>
        <begin position="19"/>
        <end position="106"/>
    </location>
</feature>
<dbReference type="AlphaFoldDB" id="A0A926JDS2"/>
<dbReference type="SMART" id="SM00773">
    <property type="entry name" value="WGR"/>
    <property type="match status" value="1"/>
</dbReference>
<dbReference type="PROSITE" id="PS51977">
    <property type="entry name" value="WGR"/>
    <property type="match status" value="1"/>
</dbReference>
<organism evidence="2 3">
    <name type="scientific">Paracoccus amoyensis</name>
    <dbReference type="NCBI Taxonomy" id="2760093"/>
    <lineage>
        <taxon>Bacteria</taxon>
        <taxon>Pseudomonadati</taxon>
        <taxon>Pseudomonadota</taxon>
        <taxon>Alphaproteobacteria</taxon>
        <taxon>Rhodobacterales</taxon>
        <taxon>Paracoccaceae</taxon>
        <taxon>Paracoccus</taxon>
    </lineage>
</organism>
<dbReference type="Proteomes" id="UP000608594">
    <property type="component" value="Unassembled WGS sequence"/>
</dbReference>
<proteinExistence type="predicted"/>
<gene>
    <name evidence="2" type="ORF">H4P12_17705</name>
</gene>
<evidence type="ECO:0000259" key="1">
    <source>
        <dbReference type="PROSITE" id="PS51977"/>
    </source>
</evidence>